<dbReference type="Proteomes" id="UP000664399">
    <property type="component" value="Unassembled WGS sequence"/>
</dbReference>
<reference evidence="2 3" key="1">
    <citation type="submission" date="2021-03" db="EMBL/GenBank/DDBJ databases">
        <title>The complete genome sequence of Acetobacter suratthaniensis TBRC 1719.</title>
        <authorList>
            <person name="Charoenyingcharoen P."/>
            <person name="Yukphan P."/>
        </authorList>
    </citation>
    <scope>NUCLEOTIDE SEQUENCE [LARGE SCALE GENOMIC DNA]</scope>
    <source>
        <strain evidence="2 3">TBRC 1719</strain>
    </source>
</reference>
<proteinExistence type="predicted"/>
<protein>
    <recommendedName>
        <fullName evidence="1">TtsA-like Glycoside hydrolase family 108 domain-containing protein</fullName>
    </recommendedName>
</protein>
<dbReference type="SUPFAM" id="SSF53955">
    <property type="entry name" value="Lysozyme-like"/>
    <property type="match status" value="2"/>
</dbReference>
<name>A0ABS3LMD0_9PROT</name>
<accession>A0ABS3LMD0</accession>
<gene>
    <name evidence="2" type="ORF">J2D75_08560</name>
</gene>
<dbReference type="EMBL" id="JAFVMG010000007">
    <property type="protein sequence ID" value="MBO1328528.1"/>
    <property type="molecule type" value="Genomic_DNA"/>
</dbReference>
<evidence type="ECO:0000313" key="3">
    <source>
        <dbReference type="Proteomes" id="UP000664399"/>
    </source>
</evidence>
<dbReference type="RefSeq" id="WP_207854357.1">
    <property type="nucleotide sequence ID" value="NZ_JAFVMG010000007.1"/>
</dbReference>
<comment type="caution">
    <text evidence="2">The sequence shown here is derived from an EMBL/GenBank/DDBJ whole genome shotgun (WGS) entry which is preliminary data.</text>
</comment>
<feature type="domain" description="TtsA-like Glycoside hydrolase family 108" evidence="1">
    <location>
        <begin position="12"/>
        <end position="107"/>
    </location>
</feature>
<dbReference type="InterPro" id="IPR023346">
    <property type="entry name" value="Lysozyme-like_dom_sf"/>
</dbReference>
<dbReference type="Gene3D" id="1.20.141.10">
    <property type="entry name" value="Chitosanase, subunit A, domain 1"/>
    <property type="match status" value="2"/>
</dbReference>
<evidence type="ECO:0000259" key="1">
    <source>
        <dbReference type="Pfam" id="PF05838"/>
    </source>
</evidence>
<sequence length="237" mass="25041">MDSNFEKIATETEGREGLYSATRSDPGNWTSGIVGVGRLAGTMRGISAPVMAHWLGSAELVTPQIMRGITHATFLTIARALYWRTLNCAALGPGLSRMLFDFGFNSGVSRAGRQLQHIVGLSDSLVDGDIGPRTLAAVVAVSAPTVAPLVSPAWGQKLQQDLGVSPDGALGPVTMAAVARQANAGAVTRVLIYALASAQEQAYRSFRGFDEYGHGWLARLDWRVSRALSDLDGAVSA</sequence>
<dbReference type="InterPro" id="IPR008565">
    <property type="entry name" value="TtsA-like_GH18_dom"/>
</dbReference>
<dbReference type="Pfam" id="PF05838">
    <property type="entry name" value="Glyco_hydro_108"/>
    <property type="match status" value="1"/>
</dbReference>
<keyword evidence="3" id="KW-1185">Reference proteome</keyword>
<organism evidence="2 3">
    <name type="scientific">Acetobacter suratthaniensis</name>
    <dbReference type="NCBI Taxonomy" id="1502841"/>
    <lineage>
        <taxon>Bacteria</taxon>
        <taxon>Pseudomonadati</taxon>
        <taxon>Pseudomonadota</taxon>
        <taxon>Alphaproteobacteria</taxon>
        <taxon>Acetobacterales</taxon>
        <taxon>Acetobacteraceae</taxon>
        <taxon>Acetobacter</taxon>
    </lineage>
</organism>
<evidence type="ECO:0000313" key="2">
    <source>
        <dbReference type="EMBL" id="MBO1328528.1"/>
    </source>
</evidence>